<keyword evidence="10 11" id="KW-0472">Membrane</keyword>
<evidence type="ECO:0000256" key="8">
    <source>
        <dbReference type="ARBA" id="ARBA00022777"/>
    </source>
</evidence>
<keyword evidence="7 11" id="KW-0812">Transmembrane</keyword>
<dbReference type="PRINTS" id="PR00344">
    <property type="entry name" value="BCTRLSENSOR"/>
</dbReference>
<evidence type="ECO:0000256" key="10">
    <source>
        <dbReference type="ARBA" id="ARBA00023136"/>
    </source>
</evidence>
<keyword evidence="4" id="KW-1003">Cell membrane</keyword>
<dbReference type="InterPro" id="IPR011620">
    <property type="entry name" value="Sig_transdc_His_kinase_LytS_TM"/>
</dbReference>
<dbReference type="GO" id="GO:0030295">
    <property type="term" value="F:protein kinase activator activity"/>
    <property type="evidence" value="ECO:0007669"/>
    <property type="project" value="TreeGrafter"/>
</dbReference>
<proteinExistence type="predicted"/>
<dbReference type="AlphaFoldDB" id="A0A238Y542"/>
<dbReference type="RefSeq" id="WP_089271990.1">
    <property type="nucleotide sequence ID" value="NZ_FZNN01000014.1"/>
</dbReference>
<feature type="transmembrane region" description="Helical" evidence="11">
    <location>
        <begin position="174"/>
        <end position="199"/>
    </location>
</feature>
<dbReference type="Gene3D" id="3.30.565.10">
    <property type="entry name" value="Histidine kinase-like ATPase, C-terminal domain"/>
    <property type="match status" value="1"/>
</dbReference>
<dbReference type="PANTHER" id="PTHR42878">
    <property type="entry name" value="TWO-COMPONENT HISTIDINE KINASE"/>
    <property type="match status" value="1"/>
</dbReference>
<evidence type="ECO:0000259" key="12">
    <source>
        <dbReference type="PROSITE" id="PS50109"/>
    </source>
</evidence>
<evidence type="ECO:0000256" key="1">
    <source>
        <dbReference type="ARBA" id="ARBA00000085"/>
    </source>
</evidence>
<dbReference type="InterPro" id="IPR036097">
    <property type="entry name" value="HisK_dim/P_sf"/>
</dbReference>
<dbReference type="SUPFAM" id="SSF47384">
    <property type="entry name" value="Homodimeric domain of signal transducing histidine kinase"/>
    <property type="match status" value="1"/>
</dbReference>
<evidence type="ECO:0000256" key="4">
    <source>
        <dbReference type="ARBA" id="ARBA00022475"/>
    </source>
</evidence>
<evidence type="ECO:0000256" key="9">
    <source>
        <dbReference type="ARBA" id="ARBA00022989"/>
    </source>
</evidence>
<protein>
    <recommendedName>
        <fullName evidence="3">histidine kinase</fullName>
        <ecNumber evidence="3">2.7.13.3</ecNumber>
    </recommendedName>
</protein>
<dbReference type="InterPro" id="IPR003661">
    <property type="entry name" value="HisK_dim/P_dom"/>
</dbReference>
<keyword evidence="8 13" id="KW-0418">Kinase</keyword>
<gene>
    <name evidence="13" type="ORF">SAMN06265370_114122</name>
</gene>
<dbReference type="InterPro" id="IPR003594">
    <property type="entry name" value="HATPase_dom"/>
</dbReference>
<evidence type="ECO:0000256" key="5">
    <source>
        <dbReference type="ARBA" id="ARBA00022553"/>
    </source>
</evidence>
<dbReference type="GO" id="GO:0007234">
    <property type="term" value="P:osmosensory signaling via phosphorelay pathway"/>
    <property type="evidence" value="ECO:0007669"/>
    <property type="project" value="TreeGrafter"/>
</dbReference>
<dbReference type="PROSITE" id="PS50109">
    <property type="entry name" value="HIS_KIN"/>
    <property type="match status" value="1"/>
</dbReference>
<dbReference type="GO" id="GO:0000155">
    <property type="term" value="F:phosphorelay sensor kinase activity"/>
    <property type="evidence" value="ECO:0007669"/>
    <property type="project" value="InterPro"/>
</dbReference>
<evidence type="ECO:0000256" key="2">
    <source>
        <dbReference type="ARBA" id="ARBA00004651"/>
    </source>
</evidence>
<dbReference type="CDD" id="cd00075">
    <property type="entry name" value="HATPase"/>
    <property type="match status" value="1"/>
</dbReference>
<feature type="transmembrane region" description="Helical" evidence="11">
    <location>
        <begin position="112"/>
        <end position="133"/>
    </location>
</feature>
<dbReference type="InterPro" id="IPR005467">
    <property type="entry name" value="His_kinase_dom"/>
</dbReference>
<dbReference type="Pfam" id="PF07694">
    <property type="entry name" value="5TM-5TMR_LYT"/>
    <property type="match status" value="1"/>
</dbReference>
<feature type="domain" description="Histidine kinase" evidence="12">
    <location>
        <begin position="250"/>
        <end position="463"/>
    </location>
</feature>
<keyword evidence="6" id="KW-0808">Transferase</keyword>
<keyword evidence="5" id="KW-0597">Phosphoprotein</keyword>
<comment type="subcellular location">
    <subcellularLocation>
        <location evidence="2">Cell membrane</location>
        <topology evidence="2">Multi-pass membrane protein</topology>
    </subcellularLocation>
</comment>
<keyword evidence="14" id="KW-1185">Reference proteome</keyword>
<sequence length="463" mass="49307">MSDELFVSLATNIGLLAICAILVTIIAASITSRLPGASKEVFAHNIPYFGVIAGLVFGLTSAALILSSHNFQSGVILDSRAGPVILSGVFGGPVAAVVTFVIGGIARAWVGGPYVIGGVASIAIYAASGIFLVRWLKIDISKTSWASYGTLILFGIVGTIAVIPAFFMNQGQEMATVIAAITGATPILLIQNSLAVLLLGSALKTTLMVIQDHERLGLLSRDLDDANKKLCASNKNLEESNRKLSDFSNMAAHDLKAPIRGISNLINFILEDLRDLNLSPSDDFIENTELVQSKLVGMNALVEDLLSYSFTTERRADAQSFNPNDRIQHVMMQIGAHDGYTIKVDAPFPQAFGSPAAFDIVIRNLLSNAIKHHDQPSGSISVSAHQENDAVIFEISDDGPGIPEESLEVIFKPFQTLSSKDEVPGSGLGLSFVRKLVESWGGSISALSPNARGSTFRFTIPVP</sequence>
<organism evidence="13 14">
    <name type="scientific">Puniceibacterium sediminis</name>
    <dbReference type="NCBI Taxonomy" id="1608407"/>
    <lineage>
        <taxon>Bacteria</taxon>
        <taxon>Pseudomonadati</taxon>
        <taxon>Pseudomonadota</taxon>
        <taxon>Alphaproteobacteria</taxon>
        <taxon>Rhodobacterales</taxon>
        <taxon>Paracoccaceae</taxon>
        <taxon>Puniceibacterium</taxon>
    </lineage>
</organism>
<evidence type="ECO:0000256" key="6">
    <source>
        <dbReference type="ARBA" id="ARBA00022679"/>
    </source>
</evidence>
<keyword evidence="9 11" id="KW-1133">Transmembrane helix</keyword>
<dbReference type="PANTHER" id="PTHR42878:SF15">
    <property type="entry name" value="BACTERIOPHYTOCHROME"/>
    <property type="match status" value="1"/>
</dbReference>
<dbReference type="GO" id="GO:0000156">
    <property type="term" value="F:phosphorelay response regulator activity"/>
    <property type="evidence" value="ECO:0007669"/>
    <property type="project" value="TreeGrafter"/>
</dbReference>
<accession>A0A238Y542</accession>
<dbReference type="SUPFAM" id="SSF55874">
    <property type="entry name" value="ATPase domain of HSP90 chaperone/DNA topoisomerase II/histidine kinase"/>
    <property type="match status" value="1"/>
</dbReference>
<dbReference type="InterPro" id="IPR036890">
    <property type="entry name" value="HATPase_C_sf"/>
</dbReference>
<dbReference type="GO" id="GO:0071555">
    <property type="term" value="P:cell wall organization"/>
    <property type="evidence" value="ECO:0007669"/>
    <property type="project" value="InterPro"/>
</dbReference>
<dbReference type="Pfam" id="PF02518">
    <property type="entry name" value="HATPase_c"/>
    <property type="match status" value="1"/>
</dbReference>
<evidence type="ECO:0000256" key="7">
    <source>
        <dbReference type="ARBA" id="ARBA00022692"/>
    </source>
</evidence>
<evidence type="ECO:0000313" key="14">
    <source>
        <dbReference type="Proteomes" id="UP000198417"/>
    </source>
</evidence>
<dbReference type="CDD" id="cd00082">
    <property type="entry name" value="HisKA"/>
    <property type="match status" value="1"/>
</dbReference>
<dbReference type="EMBL" id="FZNN01000014">
    <property type="protein sequence ID" value="SNR66130.1"/>
    <property type="molecule type" value="Genomic_DNA"/>
</dbReference>
<dbReference type="EC" id="2.7.13.3" evidence="3"/>
<dbReference type="Proteomes" id="UP000198417">
    <property type="component" value="Unassembled WGS sequence"/>
</dbReference>
<dbReference type="SMART" id="SM00387">
    <property type="entry name" value="HATPase_c"/>
    <property type="match status" value="1"/>
</dbReference>
<feature type="transmembrane region" description="Helical" evidence="11">
    <location>
        <begin position="46"/>
        <end position="66"/>
    </location>
</feature>
<dbReference type="OrthoDB" id="9795133at2"/>
<name>A0A238Y542_9RHOB</name>
<reference evidence="13 14" key="1">
    <citation type="submission" date="2017-06" db="EMBL/GenBank/DDBJ databases">
        <authorList>
            <person name="Kim H.J."/>
            <person name="Triplett B.A."/>
        </authorList>
    </citation>
    <scope>NUCLEOTIDE SEQUENCE [LARGE SCALE GENOMIC DNA]</scope>
    <source>
        <strain evidence="13 14">DSM 29052</strain>
    </source>
</reference>
<evidence type="ECO:0000313" key="13">
    <source>
        <dbReference type="EMBL" id="SNR66130.1"/>
    </source>
</evidence>
<comment type="catalytic activity">
    <reaction evidence="1">
        <text>ATP + protein L-histidine = ADP + protein N-phospho-L-histidine.</text>
        <dbReference type="EC" id="2.7.13.3"/>
    </reaction>
</comment>
<feature type="transmembrane region" description="Helical" evidence="11">
    <location>
        <begin position="145"/>
        <end position="168"/>
    </location>
</feature>
<dbReference type="Gene3D" id="1.10.287.130">
    <property type="match status" value="1"/>
</dbReference>
<evidence type="ECO:0000256" key="3">
    <source>
        <dbReference type="ARBA" id="ARBA00012438"/>
    </source>
</evidence>
<dbReference type="GO" id="GO:0005886">
    <property type="term" value="C:plasma membrane"/>
    <property type="evidence" value="ECO:0007669"/>
    <property type="project" value="UniProtKB-SubCell"/>
</dbReference>
<feature type="transmembrane region" description="Helical" evidence="11">
    <location>
        <begin position="12"/>
        <end position="34"/>
    </location>
</feature>
<dbReference type="InterPro" id="IPR050351">
    <property type="entry name" value="BphY/WalK/GraS-like"/>
</dbReference>
<evidence type="ECO:0000256" key="11">
    <source>
        <dbReference type="SAM" id="Phobius"/>
    </source>
</evidence>
<dbReference type="InterPro" id="IPR004358">
    <property type="entry name" value="Sig_transdc_His_kin-like_C"/>
</dbReference>
<feature type="transmembrane region" description="Helical" evidence="11">
    <location>
        <begin position="86"/>
        <end position="106"/>
    </location>
</feature>